<dbReference type="RefSeq" id="WP_207883620.1">
    <property type="nucleotide sequence ID" value="NZ_JAFVMF010000027.1"/>
</dbReference>
<accession>A0ABS3M0G8</accession>
<protein>
    <submittedName>
        <fullName evidence="4">Tim44 domain-containing protein</fullName>
    </submittedName>
</protein>
<proteinExistence type="predicted"/>
<feature type="transmembrane region" description="Helical" evidence="2">
    <location>
        <begin position="98"/>
        <end position="119"/>
    </location>
</feature>
<dbReference type="PANTHER" id="PTHR41542">
    <property type="entry name" value="BLL5807 PROTEIN"/>
    <property type="match status" value="1"/>
</dbReference>
<evidence type="ECO:0000256" key="2">
    <source>
        <dbReference type="SAM" id="Phobius"/>
    </source>
</evidence>
<name>A0ABS3M0G8_9PROT</name>
<feature type="domain" description="Tim44-like" evidence="3">
    <location>
        <begin position="142"/>
        <end position="280"/>
    </location>
</feature>
<keyword evidence="2" id="KW-1133">Transmembrane helix</keyword>
<dbReference type="SUPFAM" id="SSF54427">
    <property type="entry name" value="NTF2-like"/>
    <property type="match status" value="1"/>
</dbReference>
<evidence type="ECO:0000256" key="1">
    <source>
        <dbReference type="SAM" id="MobiDB-lite"/>
    </source>
</evidence>
<comment type="caution">
    <text evidence="4">The sequence shown here is derived from an EMBL/GenBank/DDBJ whole genome shotgun (WGS) entry which is preliminary data.</text>
</comment>
<dbReference type="Pfam" id="PF04280">
    <property type="entry name" value="Tim44"/>
    <property type="match status" value="1"/>
</dbReference>
<reference evidence="4 5" key="1">
    <citation type="submission" date="2021-03" db="EMBL/GenBank/DDBJ databases">
        <title>The complete genome sequence of Acetobacter sacchari TBRC 11175.</title>
        <authorList>
            <person name="Charoenyingcharoen P."/>
            <person name="Yukphan P."/>
        </authorList>
    </citation>
    <scope>NUCLEOTIDE SEQUENCE [LARGE SCALE GENOMIC DNA]</scope>
    <source>
        <strain evidence="4 5">TBRC 11175</strain>
    </source>
</reference>
<feature type="transmembrane region" description="Helical" evidence="2">
    <location>
        <begin position="72"/>
        <end position="92"/>
    </location>
</feature>
<keyword evidence="2" id="KW-0812">Transmembrane</keyword>
<feature type="compositionally biased region" description="Gly residues" evidence="1">
    <location>
        <begin position="1"/>
        <end position="14"/>
    </location>
</feature>
<dbReference type="EMBL" id="JAFVMF010000027">
    <property type="protein sequence ID" value="MBO1361649.1"/>
    <property type="molecule type" value="Genomic_DNA"/>
</dbReference>
<keyword evidence="2" id="KW-0472">Membrane</keyword>
<dbReference type="SMART" id="SM00978">
    <property type="entry name" value="Tim44"/>
    <property type="match status" value="1"/>
</dbReference>
<feature type="region of interest" description="Disordered" evidence="1">
    <location>
        <begin position="1"/>
        <end position="38"/>
    </location>
</feature>
<sequence length="282" mass="30100">MARPGGGGSMGSRGGRTWSAPAPTRTAPSGAMPMDRTIAPPASTGSAIPGYGAPYRSGAAPMMGARHPFLRAFVGGMLGAGLFGLITGHGFFGGIHGLFSFIWFLFQIAVLVIIARWLFGKFVGRRASAPSPFGASPFSTTRNGGGGALQISSEDYQAFQRLLLNIQSAWSQQNIRALQGMATPEMVGYFNEQLSGLTSRGERNIVSDVQFIQGDLAEAWSENGYDYATVAMRYSLIDLTTDMTGRVVEGSSTEPVTLTELWTFIRPSRGGAWLLSAIQQTR</sequence>
<evidence type="ECO:0000259" key="3">
    <source>
        <dbReference type="SMART" id="SM00978"/>
    </source>
</evidence>
<organism evidence="4 5">
    <name type="scientific">Acetobacter sacchari</name>
    <dbReference type="NCBI Taxonomy" id="2661687"/>
    <lineage>
        <taxon>Bacteria</taxon>
        <taxon>Pseudomonadati</taxon>
        <taxon>Pseudomonadota</taxon>
        <taxon>Alphaproteobacteria</taxon>
        <taxon>Acetobacterales</taxon>
        <taxon>Acetobacteraceae</taxon>
        <taxon>Acetobacter</taxon>
    </lineage>
</organism>
<dbReference type="Gene3D" id="3.10.450.240">
    <property type="match status" value="1"/>
</dbReference>
<gene>
    <name evidence="4" type="ORF">J2D73_17850</name>
</gene>
<dbReference type="PANTHER" id="PTHR41542:SF1">
    <property type="entry name" value="BLL5807 PROTEIN"/>
    <property type="match status" value="1"/>
</dbReference>
<dbReference type="Proteomes" id="UP000664771">
    <property type="component" value="Unassembled WGS sequence"/>
</dbReference>
<dbReference type="InterPro" id="IPR032710">
    <property type="entry name" value="NTF2-like_dom_sf"/>
</dbReference>
<dbReference type="InterPro" id="IPR007379">
    <property type="entry name" value="Tim44-like_dom"/>
</dbReference>
<keyword evidence="5" id="KW-1185">Reference proteome</keyword>
<evidence type="ECO:0000313" key="4">
    <source>
        <dbReference type="EMBL" id="MBO1361649.1"/>
    </source>
</evidence>
<evidence type="ECO:0000313" key="5">
    <source>
        <dbReference type="Proteomes" id="UP000664771"/>
    </source>
</evidence>